<reference evidence="7" key="1">
    <citation type="journal article" date="2019" name="Int. J. Syst. Evol. Microbiol.">
        <title>The Global Catalogue of Microorganisms (GCM) 10K type strain sequencing project: providing services to taxonomists for standard genome sequencing and annotation.</title>
        <authorList>
            <consortium name="The Broad Institute Genomics Platform"/>
            <consortium name="The Broad Institute Genome Sequencing Center for Infectious Disease"/>
            <person name="Wu L."/>
            <person name="Ma J."/>
        </authorList>
    </citation>
    <scope>NUCLEOTIDE SEQUENCE [LARGE SCALE GENOMIC DNA]</scope>
    <source>
        <strain evidence="7">CCUG 43304</strain>
    </source>
</reference>
<evidence type="ECO:0000256" key="1">
    <source>
        <dbReference type="ARBA" id="ARBA00004776"/>
    </source>
</evidence>
<feature type="domain" description="Glycosyltransferase 2-like" evidence="5">
    <location>
        <begin position="7"/>
        <end position="106"/>
    </location>
</feature>
<protein>
    <submittedName>
        <fullName evidence="6">Glycosyltransferase</fullName>
        <ecNumber evidence="6">2.4.-.-</ecNumber>
    </submittedName>
</protein>
<comment type="caution">
    <text evidence="6">The sequence shown here is derived from an EMBL/GenBank/DDBJ whole genome shotgun (WGS) entry which is preliminary data.</text>
</comment>
<dbReference type="InterPro" id="IPR029044">
    <property type="entry name" value="Nucleotide-diphossugar_trans"/>
</dbReference>
<evidence type="ECO:0000256" key="2">
    <source>
        <dbReference type="ARBA" id="ARBA00006739"/>
    </source>
</evidence>
<keyword evidence="7" id="KW-1185">Reference proteome</keyword>
<keyword evidence="3 6" id="KW-0328">Glycosyltransferase</keyword>
<name>A0ABW1VAM5_9MICO</name>
<dbReference type="PANTHER" id="PTHR43179">
    <property type="entry name" value="RHAMNOSYLTRANSFERASE WBBL"/>
    <property type="match status" value="1"/>
</dbReference>
<sequence length="304" mass="32955">MHTVIAVVPTYRPDPGVLERLDAIAEQLDRVVVVDDGSPSSSTVLDEIEARGHILIRRARNGGIATALNDGIARALADGAEFVVNLDQDTVVPPGYVDACLDTFDAASPATRLGIVCADAINGHPSIPPRHSPEGFGLVDEAIQSGLVISAKCLRTAGLMDDRLVIDCVDTEFCLRVRAAGFRIAVAAGTNLEHSLGEQALFRPFGFQRYVNGEPARYQYHSPMRRYYITRNNIDLALRCLRSRPRWVLSMVRREVTPAIKTITSGPHRARHLLAAVTGVAHGLARRRGMIPAALQASLTPSRG</sequence>
<dbReference type="EC" id="2.4.-.-" evidence="6"/>
<dbReference type="Gene3D" id="3.90.550.10">
    <property type="entry name" value="Spore Coat Polysaccharide Biosynthesis Protein SpsA, Chain A"/>
    <property type="match status" value="1"/>
</dbReference>
<evidence type="ECO:0000313" key="6">
    <source>
        <dbReference type="EMBL" id="MFC6354783.1"/>
    </source>
</evidence>
<organism evidence="6 7">
    <name type="scientific">Luethyella okanaganae</name>
    <dbReference type="NCBI Taxonomy" id="69372"/>
    <lineage>
        <taxon>Bacteria</taxon>
        <taxon>Bacillati</taxon>
        <taxon>Actinomycetota</taxon>
        <taxon>Actinomycetes</taxon>
        <taxon>Micrococcales</taxon>
        <taxon>Microbacteriaceae</taxon>
        <taxon>Luethyella</taxon>
    </lineage>
</organism>
<gene>
    <name evidence="6" type="ORF">ACFQB0_01470</name>
</gene>
<dbReference type="Proteomes" id="UP001596306">
    <property type="component" value="Unassembled WGS sequence"/>
</dbReference>
<dbReference type="RefSeq" id="WP_386726661.1">
    <property type="nucleotide sequence ID" value="NZ_JBHSTP010000001.1"/>
</dbReference>
<evidence type="ECO:0000256" key="4">
    <source>
        <dbReference type="ARBA" id="ARBA00022679"/>
    </source>
</evidence>
<comment type="pathway">
    <text evidence="1">Cell wall biogenesis; cell wall polysaccharide biosynthesis.</text>
</comment>
<dbReference type="InterPro" id="IPR001173">
    <property type="entry name" value="Glyco_trans_2-like"/>
</dbReference>
<dbReference type="PANTHER" id="PTHR43179:SF12">
    <property type="entry name" value="GALACTOFURANOSYLTRANSFERASE GLFT2"/>
    <property type="match status" value="1"/>
</dbReference>
<evidence type="ECO:0000259" key="5">
    <source>
        <dbReference type="Pfam" id="PF00535"/>
    </source>
</evidence>
<proteinExistence type="inferred from homology"/>
<comment type="similarity">
    <text evidence="2">Belongs to the glycosyltransferase 2 family.</text>
</comment>
<evidence type="ECO:0000256" key="3">
    <source>
        <dbReference type="ARBA" id="ARBA00022676"/>
    </source>
</evidence>
<dbReference type="Pfam" id="PF00535">
    <property type="entry name" value="Glycos_transf_2"/>
    <property type="match status" value="1"/>
</dbReference>
<dbReference type="SUPFAM" id="SSF53448">
    <property type="entry name" value="Nucleotide-diphospho-sugar transferases"/>
    <property type="match status" value="1"/>
</dbReference>
<dbReference type="EMBL" id="JBHSTP010000001">
    <property type="protein sequence ID" value="MFC6354783.1"/>
    <property type="molecule type" value="Genomic_DNA"/>
</dbReference>
<evidence type="ECO:0000313" key="7">
    <source>
        <dbReference type="Proteomes" id="UP001596306"/>
    </source>
</evidence>
<keyword evidence="4 6" id="KW-0808">Transferase</keyword>
<dbReference type="GO" id="GO:0016757">
    <property type="term" value="F:glycosyltransferase activity"/>
    <property type="evidence" value="ECO:0007669"/>
    <property type="project" value="UniProtKB-KW"/>
</dbReference>
<accession>A0ABW1VAM5</accession>